<reference evidence="1 2" key="1">
    <citation type="submission" date="2018-02" db="EMBL/GenBank/DDBJ databases">
        <title>Subsurface microbial communities from deep shales in Ohio and West Virginia, USA.</title>
        <authorList>
            <person name="Wrighton K."/>
        </authorList>
    </citation>
    <scope>NUCLEOTIDE SEQUENCE [LARGE SCALE GENOMIC DNA]</scope>
    <source>
        <strain evidence="1 2">OWC-G53F</strain>
    </source>
</reference>
<proteinExistence type="predicted"/>
<evidence type="ECO:0000313" key="2">
    <source>
        <dbReference type="Proteomes" id="UP000238071"/>
    </source>
</evidence>
<name>A0A2S6H5V4_9GAMM</name>
<dbReference type="Proteomes" id="UP000238071">
    <property type="component" value="Unassembled WGS sequence"/>
</dbReference>
<organism evidence="1 2">
    <name type="scientific">Methylobacter tundripaludum</name>
    <dbReference type="NCBI Taxonomy" id="173365"/>
    <lineage>
        <taxon>Bacteria</taxon>
        <taxon>Pseudomonadati</taxon>
        <taxon>Pseudomonadota</taxon>
        <taxon>Gammaproteobacteria</taxon>
        <taxon>Methylococcales</taxon>
        <taxon>Methylococcaceae</taxon>
        <taxon>Methylobacter</taxon>
    </lineage>
</organism>
<comment type="caution">
    <text evidence="1">The sequence shown here is derived from an EMBL/GenBank/DDBJ whole genome shotgun (WGS) entry which is preliminary data.</text>
</comment>
<gene>
    <name evidence="1" type="ORF">B0F88_103303</name>
</gene>
<dbReference type="InterPro" id="IPR019270">
    <property type="entry name" value="DUF2283"/>
</dbReference>
<protein>
    <submittedName>
        <fullName evidence="1">Uncharacterized protein DUF2283</fullName>
    </submittedName>
</protein>
<dbReference type="RefSeq" id="WP_104422953.1">
    <property type="nucleotide sequence ID" value="NZ_PTIY01000003.1"/>
</dbReference>
<dbReference type="EMBL" id="PTIY01000003">
    <property type="protein sequence ID" value="PPK72865.1"/>
    <property type="molecule type" value="Genomic_DNA"/>
</dbReference>
<dbReference type="AlphaFoldDB" id="A0A2S6H5V4"/>
<accession>A0A2S6H5V4</accession>
<dbReference type="Pfam" id="PF10049">
    <property type="entry name" value="DUF2283"/>
    <property type="match status" value="1"/>
</dbReference>
<keyword evidence="2" id="KW-1185">Reference proteome</keyword>
<sequence length="63" mass="7231">MKTIYYPEDDILELHFSDNPIVRETTQDWNVVLSYDANNHLVQMVVLEASVSGLLPLQEQRAA</sequence>
<dbReference type="OrthoDB" id="8908516at2"/>
<evidence type="ECO:0000313" key="1">
    <source>
        <dbReference type="EMBL" id="PPK72865.1"/>
    </source>
</evidence>